<evidence type="ECO:0000256" key="1">
    <source>
        <dbReference type="ARBA" id="ARBA00009179"/>
    </source>
</evidence>
<dbReference type="Proteomes" id="UP001519921">
    <property type="component" value="Unassembled WGS sequence"/>
</dbReference>
<keyword evidence="6" id="KW-1133">Transmembrane helix</keyword>
<dbReference type="Gene3D" id="2.30.42.10">
    <property type="match status" value="1"/>
</dbReference>
<dbReference type="CDD" id="cd06782">
    <property type="entry name" value="cpPDZ_CPP-like"/>
    <property type="match status" value="1"/>
</dbReference>
<gene>
    <name evidence="8" type="ORF">KYD98_15210</name>
</gene>
<evidence type="ECO:0000313" key="8">
    <source>
        <dbReference type="EMBL" id="MBW6411438.1"/>
    </source>
</evidence>
<sequence>MSKSFFIIIIIAIFFITAGGFLFIGNYLATKGILLTKTSTEVSSELKQIKDIDKYSALFEVRNALISRFDGEIDDNVLLEGAMKGMTASLEDPYTVFMNKKEFDKFMEQTTGSFMGIGVQVGVKDEKITVISPMEGSPAEKAGLQAGDVILKVNDVELKGNDLEQAVSMLSGKEKVEVKLNILRANSAPFDIKIMRDVIKVESIKGEMINSSVGYIQLTSFMDENLTNDFKSKLTELKNAGMKGLILDLRGNGGGLLSEAVGVASQFIPEGKTITYTIDKYENRADSPSIGGIEQGLPLVLLVDGGSASASEVVTGALRDYKVATIIGTTTFGKGIVQQPVKFSNDIGGLKVTVSKYYTPNGENIHKKGIEPDYEVQIPKELSEQVYSRAKDPQFTKALEVINGKINQGD</sequence>
<dbReference type="NCBIfam" id="TIGR00225">
    <property type="entry name" value="prc"/>
    <property type="match status" value="1"/>
</dbReference>
<reference evidence="8 9" key="1">
    <citation type="submission" date="2021-07" db="EMBL/GenBank/DDBJ databases">
        <title>Clostridium weizhouense sp. nov., an anaerobic bacterium isolated from activated sludge of Petroleum wastewater.</title>
        <authorList>
            <person name="Li Q."/>
        </authorList>
    </citation>
    <scope>NUCLEOTIDE SEQUENCE [LARGE SCALE GENOMIC DNA]</scope>
    <source>
        <strain evidence="8 9">YB-6</strain>
    </source>
</reference>
<name>A0ABS7ARZ7_9CLOT</name>
<dbReference type="Pfam" id="PF03572">
    <property type="entry name" value="Peptidase_S41"/>
    <property type="match status" value="1"/>
</dbReference>
<dbReference type="Gene3D" id="3.30.750.44">
    <property type="match status" value="1"/>
</dbReference>
<dbReference type="PROSITE" id="PS50106">
    <property type="entry name" value="PDZ"/>
    <property type="match status" value="1"/>
</dbReference>
<organism evidence="8 9">
    <name type="scientific">Clostridium weizhouense</name>
    <dbReference type="NCBI Taxonomy" id="2859781"/>
    <lineage>
        <taxon>Bacteria</taxon>
        <taxon>Bacillati</taxon>
        <taxon>Bacillota</taxon>
        <taxon>Clostridia</taxon>
        <taxon>Eubacteriales</taxon>
        <taxon>Clostridiaceae</taxon>
        <taxon>Clostridium</taxon>
    </lineage>
</organism>
<keyword evidence="3 5" id="KW-0378">Hydrolase</keyword>
<comment type="caution">
    <text evidence="8">The sequence shown here is derived from an EMBL/GenBank/DDBJ whole genome shotgun (WGS) entry which is preliminary data.</text>
</comment>
<proteinExistence type="inferred from homology"/>
<dbReference type="CDD" id="cd07560">
    <property type="entry name" value="Peptidase_S41_CPP"/>
    <property type="match status" value="1"/>
</dbReference>
<dbReference type="PANTHER" id="PTHR32060:SF30">
    <property type="entry name" value="CARBOXY-TERMINAL PROCESSING PROTEASE CTPA"/>
    <property type="match status" value="1"/>
</dbReference>
<feature type="domain" description="PDZ" evidence="7">
    <location>
        <begin position="103"/>
        <end position="170"/>
    </location>
</feature>
<dbReference type="Gene3D" id="3.90.226.10">
    <property type="entry name" value="2-enoyl-CoA Hydratase, Chain A, domain 1"/>
    <property type="match status" value="1"/>
</dbReference>
<evidence type="ECO:0000256" key="6">
    <source>
        <dbReference type="SAM" id="Phobius"/>
    </source>
</evidence>
<dbReference type="SUPFAM" id="SSF52096">
    <property type="entry name" value="ClpP/crotonase"/>
    <property type="match status" value="1"/>
</dbReference>
<dbReference type="InterPro" id="IPR001478">
    <property type="entry name" value="PDZ"/>
</dbReference>
<evidence type="ECO:0000256" key="3">
    <source>
        <dbReference type="ARBA" id="ARBA00022801"/>
    </source>
</evidence>
<evidence type="ECO:0000313" key="9">
    <source>
        <dbReference type="Proteomes" id="UP001519921"/>
    </source>
</evidence>
<dbReference type="EMBL" id="JAHXPT010000014">
    <property type="protein sequence ID" value="MBW6411438.1"/>
    <property type="molecule type" value="Genomic_DNA"/>
</dbReference>
<dbReference type="InterPro" id="IPR036034">
    <property type="entry name" value="PDZ_sf"/>
</dbReference>
<dbReference type="SMART" id="SM00245">
    <property type="entry name" value="TSPc"/>
    <property type="match status" value="1"/>
</dbReference>
<evidence type="ECO:0000256" key="2">
    <source>
        <dbReference type="ARBA" id="ARBA00022670"/>
    </source>
</evidence>
<dbReference type="InterPro" id="IPR004447">
    <property type="entry name" value="Peptidase_S41A"/>
</dbReference>
<accession>A0ABS7ARZ7</accession>
<keyword evidence="4 5" id="KW-0720">Serine protease</keyword>
<evidence type="ECO:0000256" key="5">
    <source>
        <dbReference type="RuleBase" id="RU004404"/>
    </source>
</evidence>
<dbReference type="SUPFAM" id="SSF50156">
    <property type="entry name" value="PDZ domain-like"/>
    <property type="match status" value="1"/>
</dbReference>
<feature type="transmembrane region" description="Helical" evidence="6">
    <location>
        <begin position="6"/>
        <end position="29"/>
    </location>
</feature>
<keyword evidence="2 5" id="KW-0645">Protease</keyword>
<comment type="similarity">
    <text evidence="1 5">Belongs to the peptidase S41A family.</text>
</comment>
<dbReference type="InterPro" id="IPR005151">
    <property type="entry name" value="Tail-specific_protease"/>
</dbReference>
<keyword evidence="6" id="KW-0472">Membrane</keyword>
<evidence type="ECO:0000256" key="4">
    <source>
        <dbReference type="ARBA" id="ARBA00022825"/>
    </source>
</evidence>
<keyword evidence="6" id="KW-0812">Transmembrane</keyword>
<evidence type="ECO:0000259" key="7">
    <source>
        <dbReference type="PROSITE" id="PS50106"/>
    </source>
</evidence>
<dbReference type="RefSeq" id="WP_219780954.1">
    <property type="nucleotide sequence ID" value="NZ_JAHXPT010000014.1"/>
</dbReference>
<dbReference type="SMART" id="SM00228">
    <property type="entry name" value="PDZ"/>
    <property type="match status" value="1"/>
</dbReference>
<dbReference type="Pfam" id="PF22694">
    <property type="entry name" value="CtpB_N-like"/>
    <property type="match status" value="1"/>
</dbReference>
<protein>
    <submittedName>
        <fullName evidence="8">S41 family peptidase</fullName>
    </submittedName>
</protein>
<dbReference type="InterPro" id="IPR055210">
    <property type="entry name" value="CtpA/B_N"/>
</dbReference>
<dbReference type="Pfam" id="PF00595">
    <property type="entry name" value="PDZ"/>
    <property type="match status" value="1"/>
</dbReference>
<dbReference type="PANTHER" id="PTHR32060">
    <property type="entry name" value="TAIL-SPECIFIC PROTEASE"/>
    <property type="match status" value="1"/>
</dbReference>
<keyword evidence="9" id="KW-1185">Reference proteome</keyword>
<dbReference type="InterPro" id="IPR029045">
    <property type="entry name" value="ClpP/crotonase-like_dom_sf"/>
</dbReference>